<evidence type="ECO:0000313" key="1">
    <source>
        <dbReference type="EMBL" id="CAB4603139.1"/>
    </source>
</evidence>
<dbReference type="EMBL" id="CAEZUP010000016">
    <property type="protein sequence ID" value="CAB4603139.1"/>
    <property type="molecule type" value="Genomic_DNA"/>
</dbReference>
<organism evidence="1">
    <name type="scientific">freshwater metagenome</name>
    <dbReference type="NCBI Taxonomy" id="449393"/>
    <lineage>
        <taxon>unclassified sequences</taxon>
        <taxon>metagenomes</taxon>
        <taxon>ecological metagenomes</taxon>
    </lineage>
</organism>
<sequence length="38" mass="4371">MFLVAIFAILAIVLVGAFVAQINRRREYERGEYDPDDV</sequence>
<protein>
    <submittedName>
        <fullName evidence="1">Unannotated protein</fullName>
    </submittedName>
</protein>
<reference evidence="1" key="1">
    <citation type="submission" date="2020-05" db="EMBL/GenBank/DDBJ databases">
        <authorList>
            <person name="Chiriac C."/>
            <person name="Salcher M."/>
            <person name="Ghai R."/>
            <person name="Kavagutti S V."/>
        </authorList>
    </citation>
    <scope>NUCLEOTIDE SEQUENCE</scope>
</reference>
<dbReference type="AlphaFoldDB" id="A0A6J6GTF6"/>
<accession>A0A6J6GTF6</accession>
<name>A0A6J6GTF6_9ZZZZ</name>
<proteinExistence type="predicted"/>
<gene>
    <name evidence="1" type="ORF">UFOPK1835_00569</name>
</gene>